<dbReference type="PANTHER" id="PTHR25462">
    <property type="entry name" value="BONUS, ISOFORM C-RELATED"/>
    <property type="match status" value="1"/>
</dbReference>
<dbReference type="InterPro" id="IPR017907">
    <property type="entry name" value="Znf_RING_CS"/>
</dbReference>
<feature type="domain" description="B box-type" evidence="6">
    <location>
        <begin position="156"/>
        <end position="199"/>
    </location>
</feature>
<sequence>MASNAVEALKEDFLHCPICTNRFKIPKILPCIHSFCQECLEKYVQRLNSKQLPCPVCREVCDLTETGVKGLQTNFHLINLAERMDLLGRLDSSESNSLSCDSCESTKASFYCLECNTKICQKCQNDHKRFPTLRSHSIIPINEIKQAKYQQVLQNAKAPFCDIHPTENLRFYCTSCSKLICRDCTIVQHPKPDHDCVEASSQLDEVKRDLLTLLNESSSDLKERVLQFIKTGKEGSEAVERDSTTLAKEVRSTYEKMMTEIEKHLRRQMEEMCLDVTESKSFQLNMIDEKVNRASSWLTRLENTREVTQKVINENNMWEILSMSHDLISAFQVLNFDAKELQWCESEVNNMMVFSPAKLPFVTLGKCIVGCDVAVSDNNGNFILFAFDRRTSNLQTIRLSKDNAYDLVNADQIPPYQVEETIPVNAKITAAFVVHGNFVLVGLGRYVVKFNCVSNILENIFETTEEEDTHITFLGVSDANNTIYLMHSDTQTLKQIANYNQVFRQNKSKVNIESSIRNTMHIIPDDLLIEIACCYNVSLLYFCKEDNNPRNRKLYVLSQGENAPIEFNDLDIIQNRQPLSVLRGLYQGTQQVRCQSPSNPVRYVTMDMFTCYILWSKATLTLPGPPSTFIVTEYQSSQQKIVHTWNVSD</sequence>
<dbReference type="InterPro" id="IPR001841">
    <property type="entry name" value="Znf_RING"/>
</dbReference>
<keyword evidence="3" id="KW-0862">Zinc</keyword>
<dbReference type="OrthoDB" id="5800423at2759"/>
<dbReference type="Proteomes" id="UP001152320">
    <property type="component" value="Unassembled WGS sequence"/>
</dbReference>
<evidence type="ECO:0000256" key="1">
    <source>
        <dbReference type="ARBA" id="ARBA00022723"/>
    </source>
</evidence>
<evidence type="ECO:0000256" key="4">
    <source>
        <dbReference type="PROSITE-ProRule" id="PRU00024"/>
    </source>
</evidence>
<dbReference type="SMART" id="SM00184">
    <property type="entry name" value="RING"/>
    <property type="match status" value="1"/>
</dbReference>
<dbReference type="Gene3D" id="3.30.160.60">
    <property type="entry name" value="Classic Zinc Finger"/>
    <property type="match status" value="1"/>
</dbReference>
<feature type="domain" description="RING-type" evidence="5">
    <location>
        <begin position="16"/>
        <end position="58"/>
    </location>
</feature>
<proteinExistence type="predicted"/>
<dbReference type="SUPFAM" id="SSF57850">
    <property type="entry name" value="RING/U-box"/>
    <property type="match status" value="1"/>
</dbReference>
<evidence type="ECO:0000313" key="8">
    <source>
        <dbReference type="Proteomes" id="UP001152320"/>
    </source>
</evidence>
<evidence type="ECO:0000259" key="5">
    <source>
        <dbReference type="PROSITE" id="PS50089"/>
    </source>
</evidence>
<dbReference type="PROSITE" id="PS50119">
    <property type="entry name" value="ZF_BBOX"/>
    <property type="match status" value="2"/>
</dbReference>
<dbReference type="PANTHER" id="PTHR25462:SF296">
    <property type="entry name" value="MEIOTIC P26, ISOFORM F"/>
    <property type="match status" value="1"/>
</dbReference>
<name>A0A9Q0YAJ8_HOLLE</name>
<dbReference type="PROSITE" id="PS00028">
    <property type="entry name" value="ZINC_FINGER_C2H2_1"/>
    <property type="match status" value="1"/>
</dbReference>
<dbReference type="Gene3D" id="3.30.40.10">
    <property type="entry name" value="Zinc/RING finger domain, C3HC4 (zinc finger)"/>
    <property type="match status" value="1"/>
</dbReference>
<keyword evidence="2 4" id="KW-0863">Zinc-finger</keyword>
<dbReference type="CDD" id="cd19757">
    <property type="entry name" value="Bbox1"/>
    <property type="match status" value="1"/>
</dbReference>
<evidence type="ECO:0000256" key="2">
    <source>
        <dbReference type="ARBA" id="ARBA00022771"/>
    </source>
</evidence>
<gene>
    <name evidence="7" type="ORF">HOLleu_42411</name>
</gene>
<evidence type="ECO:0000256" key="3">
    <source>
        <dbReference type="ARBA" id="ARBA00022833"/>
    </source>
</evidence>
<evidence type="ECO:0000313" key="7">
    <source>
        <dbReference type="EMBL" id="KAJ8019178.1"/>
    </source>
</evidence>
<dbReference type="EMBL" id="JAIZAY010000069">
    <property type="protein sequence ID" value="KAJ8019178.1"/>
    <property type="molecule type" value="Genomic_DNA"/>
</dbReference>
<organism evidence="7 8">
    <name type="scientific">Holothuria leucospilota</name>
    <name type="common">Black long sea cucumber</name>
    <name type="synonym">Mertensiothuria leucospilota</name>
    <dbReference type="NCBI Taxonomy" id="206669"/>
    <lineage>
        <taxon>Eukaryota</taxon>
        <taxon>Metazoa</taxon>
        <taxon>Echinodermata</taxon>
        <taxon>Eleutherozoa</taxon>
        <taxon>Echinozoa</taxon>
        <taxon>Holothuroidea</taxon>
        <taxon>Aspidochirotacea</taxon>
        <taxon>Aspidochirotida</taxon>
        <taxon>Holothuriidae</taxon>
        <taxon>Holothuria</taxon>
    </lineage>
</organism>
<dbReference type="PROSITE" id="PS00518">
    <property type="entry name" value="ZF_RING_1"/>
    <property type="match status" value="1"/>
</dbReference>
<accession>A0A9Q0YAJ8</accession>
<dbReference type="Pfam" id="PF00643">
    <property type="entry name" value="zf-B_box"/>
    <property type="match status" value="2"/>
</dbReference>
<evidence type="ECO:0000259" key="6">
    <source>
        <dbReference type="PROSITE" id="PS50119"/>
    </source>
</evidence>
<dbReference type="PROSITE" id="PS50089">
    <property type="entry name" value="ZF_RING_2"/>
    <property type="match status" value="1"/>
</dbReference>
<dbReference type="SMART" id="SM00336">
    <property type="entry name" value="BBOX"/>
    <property type="match status" value="2"/>
</dbReference>
<reference evidence="7" key="1">
    <citation type="submission" date="2021-10" db="EMBL/GenBank/DDBJ databases">
        <title>Tropical sea cucumber genome reveals ecological adaptation and Cuvierian tubules defense mechanism.</title>
        <authorList>
            <person name="Chen T."/>
        </authorList>
    </citation>
    <scope>NUCLEOTIDE SEQUENCE</scope>
    <source>
        <strain evidence="7">Nanhai2018</strain>
        <tissue evidence="7">Muscle</tissue>
    </source>
</reference>
<dbReference type="SUPFAM" id="SSF57845">
    <property type="entry name" value="B-box zinc-binding domain"/>
    <property type="match status" value="2"/>
</dbReference>
<dbReference type="AlphaFoldDB" id="A0A9Q0YAJ8"/>
<dbReference type="GO" id="GO:0008270">
    <property type="term" value="F:zinc ion binding"/>
    <property type="evidence" value="ECO:0007669"/>
    <property type="project" value="UniProtKB-KW"/>
</dbReference>
<feature type="domain" description="B box-type" evidence="6">
    <location>
        <begin position="95"/>
        <end position="141"/>
    </location>
</feature>
<dbReference type="InterPro" id="IPR013083">
    <property type="entry name" value="Znf_RING/FYVE/PHD"/>
</dbReference>
<keyword evidence="1" id="KW-0479">Metal-binding</keyword>
<protein>
    <submittedName>
        <fullName evidence="7">E3 ubiquitin-protein ligase TRIM56</fullName>
    </submittedName>
</protein>
<dbReference type="InterPro" id="IPR047153">
    <property type="entry name" value="TRIM45/56/19-like"/>
</dbReference>
<comment type="caution">
    <text evidence="7">The sequence shown here is derived from an EMBL/GenBank/DDBJ whole genome shotgun (WGS) entry which is preliminary data.</text>
</comment>
<dbReference type="InterPro" id="IPR000315">
    <property type="entry name" value="Znf_B-box"/>
</dbReference>
<dbReference type="Pfam" id="PF00097">
    <property type="entry name" value="zf-C3HC4"/>
    <property type="match status" value="1"/>
</dbReference>
<dbReference type="Gene3D" id="4.10.830.40">
    <property type="match status" value="1"/>
</dbReference>
<dbReference type="InterPro" id="IPR018957">
    <property type="entry name" value="Znf_C3HC4_RING-type"/>
</dbReference>
<dbReference type="InterPro" id="IPR013087">
    <property type="entry name" value="Znf_C2H2_type"/>
</dbReference>
<keyword evidence="8" id="KW-1185">Reference proteome</keyword>